<evidence type="ECO:0000256" key="5">
    <source>
        <dbReference type="ARBA" id="ARBA00023136"/>
    </source>
</evidence>
<dbReference type="PANTHER" id="PTHR30606:SF9">
    <property type="entry name" value="LIPID A BIOSYNTHESIS LAUROYLTRANSFERASE"/>
    <property type="match status" value="1"/>
</dbReference>
<proteinExistence type="predicted"/>
<evidence type="ECO:0000256" key="1">
    <source>
        <dbReference type="ARBA" id="ARBA00004533"/>
    </source>
</evidence>
<dbReference type="GO" id="GO:0009247">
    <property type="term" value="P:glycolipid biosynthetic process"/>
    <property type="evidence" value="ECO:0007669"/>
    <property type="project" value="UniProtKB-ARBA"/>
</dbReference>
<keyword evidence="4 7" id="KW-0808">Transferase</keyword>
<dbReference type="PIRSF" id="PIRSF026649">
    <property type="entry name" value="MsbB"/>
    <property type="match status" value="1"/>
</dbReference>
<dbReference type="GO" id="GO:0016746">
    <property type="term" value="F:acyltransferase activity"/>
    <property type="evidence" value="ECO:0007669"/>
    <property type="project" value="UniProtKB-KW"/>
</dbReference>
<dbReference type="InterPro" id="IPR004960">
    <property type="entry name" value="LipA_acyltrans"/>
</dbReference>
<evidence type="ECO:0000256" key="4">
    <source>
        <dbReference type="ARBA" id="ARBA00022679"/>
    </source>
</evidence>
<sequence length="323" mass="35821">MGRAGAAAVRALRRQPAVGRRGAGDGRGLSGVRCVATPLLHGLAWVVARLPQGALLALGRALAWLGWPLLRSRRRIARINVDLCFPSLPPGERRRLADRSVVNTVIGALELLRAWHAPSSRLHGLAGIEGLEHLQAALARGQGVLLMCGHFTHTELATRLLGEALGRPARVVVRRHNSACLERWFERSRAAVFGPSVGKKDVRGLIRALQAGEPVVYSADQNFTYQNAFVPFFGVLAATLTATPELVRRGRAVLLPFWYRREADGRYRIRIEAGWPDWPSDDPVRDAARYMQELEAVVRECPAQYLWAHRRFKTRPPGEPPVY</sequence>
<keyword evidence="2" id="KW-1003">Cell membrane</keyword>
<evidence type="ECO:0000256" key="6">
    <source>
        <dbReference type="ARBA" id="ARBA00023315"/>
    </source>
</evidence>
<dbReference type="PANTHER" id="PTHR30606">
    <property type="entry name" value="LIPID A BIOSYNTHESIS LAUROYL ACYLTRANSFERASE"/>
    <property type="match status" value="1"/>
</dbReference>
<protein>
    <submittedName>
        <fullName evidence="7">Lipid A biosynthesis lauroyl acyltransferase</fullName>
    </submittedName>
</protein>
<comment type="caution">
    <text evidence="7">The sequence shown here is derived from an EMBL/GenBank/DDBJ whole genome shotgun (WGS) entry which is preliminary data.</text>
</comment>
<dbReference type="AlphaFoldDB" id="A0A2P6M5X7"/>
<keyword evidence="6 7" id="KW-0012">Acyltransferase</keyword>
<accession>A0A2P6M5X7</accession>
<dbReference type="OrthoDB" id="9803456at2"/>
<evidence type="ECO:0000256" key="2">
    <source>
        <dbReference type="ARBA" id="ARBA00022475"/>
    </source>
</evidence>
<dbReference type="GO" id="GO:0005886">
    <property type="term" value="C:plasma membrane"/>
    <property type="evidence" value="ECO:0007669"/>
    <property type="project" value="UniProtKB-SubCell"/>
</dbReference>
<dbReference type="EMBL" id="PVLF01000025">
    <property type="protein sequence ID" value="PRH81402.1"/>
    <property type="molecule type" value="Genomic_DNA"/>
</dbReference>
<dbReference type="Pfam" id="PF03279">
    <property type="entry name" value="Lip_A_acyltrans"/>
    <property type="match status" value="1"/>
</dbReference>
<dbReference type="CDD" id="cd07984">
    <property type="entry name" value="LPLAT_LABLAT-like"/>
    <property type="match status" value="1"/>
</dbReference>
<dbReference type="Proteomes" id="UP000241736">
    <property type="component" value="Unassembled WGS sequence"/>
</dbReference>
<keyword evidence="3" id="KW-0997">Cell inner membrane</keyword>
<keyword evidence="5" id="KW-0472">Membrane</keyword>
<organism evidence="7 8">
    <name type="scientific">Arenimonas caeni</name>
    <dbReference type="NCBI Taxonomy" id="2058085"/>
    <lineage>
        <taxon>Bacteria</taxon>
        <taxon>Pseudomonadati</taxon>
        <taxon>Pseudomonadota</taxon>
        <taxon>Gammaproteobacteria</taxon>
        <taxon>Lysobacterales</taxon>
        <taxon>Lysobacteraceae</taxon>
        <taxon>Arenimonas</taxon>
    </lineage>
</organism>
<keyword evidence="8" id="KW-1185">Reference proteome</keyword>
<evidence type="ECO:0000313" key="8">
    <source>
        <dbReference type="Proteomes" id="UP000241736"/>
    </source>
</evidence>
<evidence type="ECO:0000313" key="7">
    <source>
        <dbReference type="EMBL" id="PRH81402.1"/>
    </source>
</evidence>
<reference evidence="7 8" key="1">
    <citation type="submission" date="2018-03" db="EMBL/GenBank/DDBJ databases">
        <title>Arenimonas caeni sp. nov., isolated from activated sludge.</title>
        <authorList>
            <person name="Liu H."/>
        </authorList>
    </citation>
    <scope>NUCLEOTIDE SEQUENCE [LARGE SCALE GENOMIC DNA]</scope>
    <source>
        <strain evidence="8">z29</strain>
    </source>
</reference>
<comment type="subcellular location">
    <subcellularLocation>
        <location evidence="1">Cell inner membrane</location>
    </subcellularLocation>
</comment>
<name>A0A2P6M5X7_9GAMM</name>
<gene>
    <name evidence="7" type="ORF">C6N40_12870</name>
</gene>
<evidence type="ECO:0000256" key="3">
    <source>
        <dbReference type="ARBA" id="ARBA00022519"/>
    </source>
</evidence>